<evidence type="ECO:0000313" key="7">
    <source>
        <dbReference type="EMBL" id="MDI6450277.1"/>
    </source>
</evidence>
<dbReference type="InterPro" id="IPR017853">
    <property type="entry name" value="GH"/>
</dbReference>
<evidence type="ECO:0000259" key="6">
    <source>
        <dbReference type="Pfam" id="PF14509"/>
    </source>
</evidence>
<dbReference type="AlphaFoldDB" id="A0AAW6TXA4"/>
<evidence type="ECO:0000313" key="8">
    <source>
        <dbReference type="Proteomes" id="UP001431776"/>
    </source>
</evidence>
<organism evidence="7 8">
    <name type="scientific">Anaerobaca lacustris</name>
    <dbReference type="NCBI Taxonomy" id="3044600"/>
    <lineage>
        <taxon>Bacteria</taxon>
        <taxon>Pseudomonadati</taxon>
        <taxon>Planctomycetota</taxon>
        <taxon>Phycisphaerae</taxon>
        <taxon>Sedimentisphaerales</taxon>
        <taxon>Anaerobacaceae</taxon>
        <taxon>Anaerobaca</taxon>
    </lineage>
</organism>
<dbReference type="Pfam" id="PF10566">
    <property type="entry name" value="Glyco_hydro_97"/>
    <property type="match status" value="1"/>
</dbReference>
<dbReference type="Gene3D" id="3.20.20.70">
    <property type="entry name" value="Aldolase class I"/>
    <property type="match status" value="1"/>
</dbReference>
<feature type="domain" description="Glycosyl-hydrolase 97 C-terminal oligomerisation" evidence="6">
    <location>
        <begin position="564"/>
        <end position="672"/>
    </location>
</feature>
<dbReference type="Pfam" id="PF14508">
    <property type="entry name" value="GH97_N"/>
    <property type="match status" value="1"/>
</dbReference>
<feature type="signal peptide" evidence="3">
    <location>
        <begin position="1"/>
        <end position="24"/>
    </location>
</feature>
<dbReference type="SUPFAM" id="SSF51445">
    <property type="entry name" value="(Trans)glycosidases"/>
    <property type="match status" value="1"/>
</dbReference>
<name>A0AAW6TXA4_9BACT</name>
<gene>
    <name evidence="7" type="ORF">QJ522_14550</name>
</gene>
<accession>A0AAW6TXA4</accession>
<feature type="domain" description="Glycosyl-hydrolase 97 N-terminal" evidence="5">
    <location>
        <begin position="30"/>
        <end position="302"/>
    </location>
</feature>
<protein>
    <submittedName>
        <fullName evidence="7">Glycoside hydrolase family 97 catalytic domain-containing protein</fullName>
    </submittedName>
</protein>
<dbReference type="GO" id="GO:0030246">
    <property type="term" value="F:carbohydrate binding"/>
    <property type="evidence" value="ECO:0007669"/>
    <property type="project" value="InterPro"/>
</dbReference>
<dbReference type="Proteomes" id="UP001431776">
    <property type="component" value="Unassembled WGS sequence"/>
</dbReference>
<evidence type="ECO:0000259" key="5">
    <source>
        <dbReference type="Pfam" id="PF14508"/>
    </source>
</evidence>
<evidence type="ECO:0000259" key="4">
    <source>
        <dbReference type="Pfam" id="PF10566"/>
    </source>
</evidence>
<dbReference type="Pfam" id="PF14509">
    <property type="entry name" value="GH97_C"/>
    <property type="match status" value="1"/>
</dbReference>
<keyword evidence="2" id="KW-0326">Glycosidase</keyword>
<keyword evidence="1 7" id="KW-0378">Hydrolase</keyword>
<sequence length="676" mass="75559">MARATTIPILGGLLCLLAAQAAHGQTAWKVTSPDGNVTMAVRLADPGRVADYPAGKVRLYYEVQCKGRTVLPLSPLGITRDDQGFVDGLRFVSAGRVRTIDETYTMLHGKRKVCRDHANEQTLTFENPNGARLELVLRAYDDGVAFRYRFPESSDRVCTVLSEASGFRLPAGGKVWAHPYDKAGQYTPAYETYWVDGVPVGTASSNEEGWAFPLLFCTPDGARWGLLTEAAVDGSYCGSHLSQPASDGVHRLLFPAEGEGNDTGSVEPSWTPPWTTPWRVVIVGDTLAPIVESDLVTHLNPPSMVEDTGWIEPGRASWSWLSDHDSPQDHDKLRTFIDLAAEMGWEYSLIDANWNIMKNGTIHDLIAHANDKGIGLMLWYNSGGPHNYVTEQPRGTMDLRQVRRHEFRRLRDWGIKGVKVDFFQSDKQNIIQLYHDILKDAAEFQIMVNFHGCTLPRGWSRTYPHLMTMEAVRGAECYSFDRSFTNYAPMHNTVIPFTRNVVGPMDYTPVMFDDNVYKHITTNAHELALSIVFESGWLHFADRVSAYRDLDKVPKQFLKTVPVTWDETKFVAGEPGQFVVLARRHGDRWYLGGINGEESERAVKVALPFLDDNARYVTLMIGDGKMPRRFNVVTPPAVSGDEAGPFSSVKGLTSQDFMELRFSPYGGFVAVLDPVR</sequence>
<evidence type="ECO:0000256" key="3">
    <source>
        <dbReference type="SAM" id="SignalP"/>
    </source>
</evidence>
<feature type="chain" id="PRO_5043655823" evidence="3">
    <location>
        <begin position="25"/>
        <end position="676"/>
    </location>
</feature>
<dbReference type="InterPro" id="IPR019563">
    <property type="entry name" value="GH97_catalytic"/>
</dbReference>
<dbReference type="EMBL" id="JASCXX010000018">
    <property type="protein sequence ID" value="MDI6450277.1"/>
    <property type="molecule type" value="Genomic_DNA"/>
</dbReference>
<dbReference type="InterPro" id="IPR029483">
    <property type="entry name" value="GH97_C"/>
</dbReference>
<dbReference type="InterPro" id="IPR052720">
    <property type="entry name" value="Glycosyl_hydrolase_97"/>
</dbReference>
<keyword evidence="3" id="KW-0732">Signal</keyword>
<dbReference type="Gene3D" id="2.70.98.10">
    <property type="match status" value="1"/>
</dbReference>
<reference evidence="7" key="1">
    <citation type="submission" date="2023-05" db="EMBL/GenBank/DDBJ databases">
        <title>Anaerotaeda fermentans gen. nov., sp. nov., a novel anaerobic planctomycete of the new family within the order Sedimentisphaerales isolated from Taman Peninsula, Russia.</title>
        <authorList>
            <person name="Khomyakova M.A."/>
            <person name="Merkel A.Y."/>
            <person name="Slobodkin A.I."/>
        </authorList>
    </citation>
    <scope>NUCLEOTIDE SEQUENCE</scope>
    <source>
        <strain evidence="7">M17dextr</strain>
    </source>
</reference>
<dbReference type="PANTHER" id="PTHR35803:SF2">
    <property type="entry name" value="RETAINING ALPHA-GALACTOSIDASE"/>
    <property type="match status" value="1"/>
</dbReference>
<dbReference type="RefSeq" id="WP_349245687.1">
    <property type="nucleotide sequence ID" value="NZ_JASCXX010000018.1"/>
</dbReference>
<feature type="domain" description="Glycosyl-hydrolase 97 catalytic" evidence="4">
    <location>
        <begin position="316"/>
        <end position="472"/>
    </location>
</feature>
<keyword evidence="8" id="KW-1185">Reference proteome</keyword>
<evidence type="ECO:0000256" key="1">
    <source>
        <dbReference type="ARBA" id="ARBA00022801"/>
    </source>
</evidence>
<evidence type="ECO:0000256" key="2">
    <source>
        <dbReference type="ARBA" id="ARBA00023295"/>
    </source>
</evidence>
<dbReference type="InterPro" id="IPR013785">
    <property type="entry name" value="Aldolase_TIM"/>
</dbReference>
<proteinExistence type="predicted"/>
<dbReference type="Gene3D" id="2.60.40.1180">
    <property type="entry name" value="Golgi alpha-mannosidase II"/>
    <property type="match status" value="1"/>
</dbReference>
<comment type="caution">
    <text evidence="7">The sequence shown here is derived from an EMBL/GenBank/DDBJ whole genome shotgun (WGS) entry which is preliminary data.</text>
</comment>
<dbReference type="InterPro" id="IPR029486">
    <property type="entry name" value="GH97_N"/>
</dbReference>
<dbReference type="InterPro" id="IPR013780">
    <property type="entry name" value="Glyco_hydro_b"/>
</dbReference>
<dbReference type="PANTHER" id="PTHR35803">
    <property type="entry name" value="GLUCAN 1,4-ALPHA-GLUCOSIDASE SUSB-RELATED"/>
    <property type="match status" value="1"/>
</dbReference>
<dbReference type="InterPro" id="IPR014718">
    <property type="entry name" value="GH-type_carb-bd"/>
</dbReference>
<dbReference type="GO" id="GO:0016798">
    <property type="term" value="F:hydrolase activity, acting on glycosyl bonds"/>
    <property type="evidence" value="ECO:0007669"/>
    <property type="project" value="UniProtKB-KW"/>
</dbReference>